<dbReference type="Proteomes" id="UP000693970">
    <property type="component" value="Unassembled WGS sequence"/>
</dbReference>
<reference evidence="1" key="2">
    <citation type="submission" date="2021-04" db="EMBL/GenBank/DDBJ databases">
        <authorList>
            <person name="Podell S."/>
        </authorList>
    </citation>
    <scope>NUCLEOTIDE SEQUENCE</scope>
    <source>
        <strain evidence="1">Hildebrandi</strain>
    </source>
</reference>
<accession>A0A9K3M945</accession>
<gene>
    <name evidence="1" type="ORF">IV203_013691</name>
</gene>
<keyword evidence="2" id="KW-1185">Reference proteome</keyword>
<protein>
    <submittedName>
        <fullName evidence="1">Short-chain alcohol dehydrogenase</fullName>
    </submittedName>
</protein>
<dbReference type="EMBL" id="JAGRRH010000001">
    <property type="protein sequence ID" value="KAG7374596.1"/>
    <property type="molecule type" value="Genomic_DNA"/>
</dbReference>
<dbReference type="AlphaFoldDB" id="A0A9K3M945"/>
<comment type="caution">
    <text evidence="1">The sequence shown here is derived from an EMBL/GenBank/DDBJ whole genome shotgun (WGS) entry which is preliminary data.</text>
</comment>
<evidence type="ECO:0000313" key="1">
    <source>
        <dbReference type="EMBL" id="KAG7374596.1"/>
    </source>
</evidence>
<name>A0A9K3M945_9STRA</name>
<proteinExistence type="predicted"/>
<sequence length="236" mass="24983">MTNIALAGMKAFVAGATGEVGKGAALALAKAGAQVTIAGRNKSKLETIQSDHADLNIDVIVADYSTVSGAKELDNTLGDTQFDVTVVSSGPWWPVYQLSTTDDWAVFGKALNANVETHMLLYRVLAPRTKYQFVTVNGAAAKGVAQTGLTGVAAYAVEGFAKAAYAECEANHDLPQFTHAMISSSVGHGHIRGNTNDPEEFGRVFVAMALGKHNTDKQSGLILIDDAMHQTLTERM</sequence>
<organism evidence="1 2">
    <name type="scientific">Nitzschia inconspicua</name>
    <dbReference type="NCBI Taxonomy" id="303405"/>
    <lineage>
        <taxon>Eukaryota</taxon>
        <taxon>Sar</taxon>
        <taxon>Stramenopiles</taxon>
        <taxon>Ochrophyta</taxon>
        <taxon>Bacillariophyta</taxon>
        <taxon>Bacillariophyceae</taxon>
        <taxon>Bacillariophycidae</taxon>
        <taxon>Bacillariales</taxon>
        <taxon>Bacillariaceae</taxon>
        <taxon>Nitzschia</taxon>
    </lineage>
</organism>
<evidence type="ECO:0000313" key="2">
    <source>
        <dbReference type="Proteomes" id="UP000693970"/>
    </source>
</evidence>
<reference evidence="1" key="1">
    <citation type="journal article" date="2021" name="Sci. Rep.">
        <title>Diploid genomic architecture of Nitzschia inconspicua, an elite biomass production diatom.</title>
        <authorList>
            <person name="Oliver A."/>
            <person name="Podell S."/>
            <person name="Pinowska A."/>
            <person name="Traller J.C."/>
            <person name="Smith S.R."/>
            <person name="McClure R."/>
            <person name="Beliaev A."/>
            <person name="Bohutskyi P."/>
            <person name="Hill E.A."/>
            <person name="Rabines A."/>
            <person name="Zheng H."/>
            <person name="Allen L.Z."/>
            <person name="Kuo A."/>
            <person name="Grigoriev I.V."/>
            <person name="Allen A.E."/>
            <person name="Hazlebeck D."/>
            <person name="Allen E.E."/>
        </authorList>
    </citation>
    <scope>NUCLEOTIDE SEQUENCE</scope>
    <source>
        <strain evidence="1">Hildebrandi</strain>
    </source>
</reference>